<dbReference type="InterPro" id="IPR017953">
    <property type="entry name" value="Carbohydrate_kinase_pred_CS"/>
</dbReference>
<comment type="similarity">
    <text evidence="7">Belongs to the NnrD/CARKD family.</text>
</comment>
<dbReference type="SUPFAM" id="SSF53613">
    <property type="entry name" value="Ribokinase-like"/>
    <property type="match status" value="1"/>
</dbReference>
<gene>
    <name evidence="9" type="ORF">AAG570_006853</name>
</gene>
<feature type="domain" description="YjeF C-terminal" evidence="8">
    <location>
        <begin position="5"/>
        <end position="306"/>
    </location>
</feature>
<protein>
    <recommendedName>
        <fullName evidence="7">ATP-dependent (S)-NAD(P)H-hydrate dehydratase</fullName>
        <ecNumber evidence="7">4.2.1.93</ecNumber>
    </recommendedName>
    <alternativeName>
        <fullName evidence="7">ATP-dependent NAD(P)HX dehydratase</fullName>
    </alternativeName>
</protein>
<dbReference type="Proteomes" id="UP001558652">
    <property type="component" value="Unassembled WGS sequence"/>
</dbReference>
<dbReference type="InterPro" id="IPR000631">
    <property type="entry name" value="CARKD"/>
</dbReference>
<dbReference type="Gene3D" id="3.40.1190.20">
    <property type="match status" value="1"/>
</dbReference>
<dbReference type="NCBIfam" id="TIGR00196">
    <property type="entry name" value="yjeF_cterm"/>
    <property type="match status" value="1"/>
</dbReference>
<comment type="function">
    <text evidence="7">Catalyzes the dehydration of the S-form of NAD(P)HX at the expense of ATP, which is converted to ADP. Together with NAD(P)HX epimerase, which catalyzes the epimerization of the S- and R-forms, the enzyme allows the repair of both epimers of NAD(P)HX, a damaged form of NAD(P)H that is a result of enzymatic or heat-dependent hydration.</text>
</comment>
<dbReference type="PROSITE" id="PS51383">
    <property type="entry name" value="YJEF_C_3"/>
    <property type="match status" value="1"/>
</dbReference>
<evidence type="ECO:0000256" key="3">
    <source>
        <dbReference type="ARBA" id="ARBA00022857"/>
    </source>
</evidence>
<keyword evidence="10" id="KW-1185">Reference proteome</keyword>
<keyword evidence="7" id="KW-0597">Phosphoprotein</keyword>
<keyword evidence="5 7" id="KW-0456">Lyase</keyword>
<evidence type="ECO:0000313" key="10">
    <source>
        <dbReference type="Proteomes" id="UP001558652"/>
    </source>
</evidence>
<dbReference type="GO" id="GO:0047453">
    <property type="term" value="F:ATP-dependent NAD(P)H-hydrate dehydratase activity"/>
    <property type="evidence" value="ECO:0007669"/>
    <property type="project" value="UniProtKB-UniRule"/>
</dbReference>
<keyword evidence="1 7" id="KW-0547">Nucleotide-binding</keyword>
<name>A0ABD0YVA6_9HEMI</name>
<dbReference type="PANTHER" id="PTHR12592:SF0">
    <property type="entry name" value="ATP-DEPENDENT (S)-NAD(P)H-HYDRATE DEHYDRATASE"/>
    <property type="match status" value="1"/>
</dbReference>
<evidence type="ECO:0000256" key="1">
    <source>
        <dbReference type="ARBA" id="ARBA00022741"/>
    </source>
</evidence>
<evidence type="ECO:0000256" key="7">
    <source>
        <dbReference type="HAMAP-Rule" id="MF_03157"/>
    </source>
</evidence>
<dbReference type="InterPro" id="IPR029056">
    <property type="entry name" value="Ribokinase-like"/>
</dbReference>
<organism evidence="9 10">
    <name type="scientific">Ranatra chinensis</name>
    <dbReference type="NCBI Taxonomy" id="642074"/>
    <lineage>
        <taxon>Eukaryota</taxon>
        <taxon>Metazoa</taxon>
        <taxon>Ecdysozoa</taxon>
        <taxon>Arthropoda</taxon>
        <taxon>Hexapoda</taxon>
        <taxon>Insecta</taxon>
        <taxon>Pterygota</taxon>
        <taxon>Neoptera</taxon>
        <taxon>Paraneoptera</taxon>
        <taxon>Hemiptera</taxon>
        <taxon>Heteroptera</taxon>
        <taxon>Panheteroptera</taxon>
        <taxon>Nepomorpha</taxon>
        <taxon>Nepidae</taxon>
        <taxon>Ranatrinae</taxon>
        <taxon>Ranatra</taxon>
    </lineage>
</organism>
<evidence type="ECO:0000256" key="5">
    <source>
        <dbReference type="ARBA" id="ARBA00023239"/>
    </source>
</evidence>
<evidence type="ECO:0000256" key="2">
    <source>
        <dbReference type="ARBA" id="ARBA00022840"/>
    </source>
</evidence>
<dbReference type="EMBL" id="JBFDAA010000002">
    <property type="protein sequence ID" value="KAL1139876.1"/>
    <property type="molecule type" value="Genomic_DNA"/>
</dbReference>
<feature type="binding site" evidence="7">
    <location>
        <position position="233"/>
    </location>
    <ligand>
        <name>(6S)-NADPHX</name>
        <dbReference type="ChEBI" id="CHEBI:64076"/>
    </ligand>
</feature>
<dbReference type="HAMAP" id="MF_01965">
    <property type="entry name" value="NADHX_dehydratase"/>
    <property type="match status" value="1"/>
</dbReference>
<accession>A0ABD0YVA6</accession>
<feature type="binding site" evidence="7">
    <location>
        <position position="105"/>
    </location>
    <ligand>
        <name>(6S)-NADPHX</name>
        <dbReference type="ChEBI" id="CHEBI:64076"/>
    </ligand>
</feature>
<dbReference type="CDD" id="cd01171">
    <property type="entry name" value="YXKO-related"/>
    <property type="match status" value="1"/>
</dbReference>
<dbReference type="PANTHER" id="PTHR12592">
    <property type="entry name" value="ATP-DEPENDENT (S)-NAD(P)H-HYDRATE DEHYDRATASE FAMILY MEMBER"/>
    <property type="match status" value="1"/>
</dbReference>
<evidence type="ECO:0000256" key="6">
    <source>
        <dbReference type="ARBA" id="ARBA00047472"/>
    </source>
</evidence>
<evidence type="ECO:0000313" key="9">
    <source>
        <dbReference type="EMBL" id="KAL1139876.1"/>
    </source>
</evidence>
<keyword evidence="3" id="KW-0521">NADP</keyword>
<evidence type="ECO:0000256" key="4">
    <source>
        <dbReference type="ARBA" id="ARBA00023027"/>
    </source>
</evidence>
<dbReference type="AlphaFoldDB" id="A0ABD0YVA6"/>
<dbReference type="GO" id="GO:0005524">
    <property type="term" value="F:ATP binding"/>
    <property type="evidence" value="ECO:0007669"/>
    <property type="project" value="UniProtKB-KW"/>
</dbReference>
<feature type="binding site" evidence="7">
    <location>
        <begin position="223"/>
        <end position="232"/>
    </location>
    <ligand>
        <name>ATP</name>
        <dbReference type="ChEBI" id="CHEBI:30616"/>
    </ligand>
</feature>
<keyword evidence="4 7" id="KW-0520">NAD</keyword>
<proteinExistence type="inferred from homology"/>
<feature type="binding site" evidence="7">
    <location>
        <begin position="204"/>
        <end position="208"/>
    </location>
    <ligand>
        <name>ATP</name>
        <dbReference type="ChEBI" id="CHEBI:30616"/>
    </ligand>
</feature>
<feature type="binding site" evidence="7">
    <location>
        <begin position="165"/>
        <end position="171"/>
    </location>
    <ligand>
        <name>(6S)-NADPHX</name>
        <dbReference type="ChEBI" id="CHEBI:64076"/>
    </ligand>
</feature>
<comment type="catalytic activity">
    <reaction evidence="7">
        <text>(6S)-NADHX + ATP = ADP + phosphate + NADH + H(+)</text>
        <dbReference type="Rhea" id="RHEA:19017"/>
        <dbReference type="ChEBI" id="CHEBI:15378"/>
        <dbReference type="ChEBI" id="CHEBI:30616"/>
        <dbReference type="ChEBI" id="CHEBI:43474"/>
        <dbReference type="ChEBI" id="CHEBI:57945"/>
        <dbReference type="ChEBI" id="CHEBI:64074"/>
        <dbReference type="ChEBI" id="CHEBI:456216"/>
        <dbReference type="EC" id="4.2.1.93"/>
    </reaction>
</comment>
<comment type="caution">
    <text evidence="9">The sequence shown here is derived from an EMBL/GenBank/DDBJ whole genome shotgun (WGS) entry which is preliminary data.</text>
</comment>
<sequence>MADSVLNECKKLVPPLLEDAHKGLCGRIGVIGGSVEFTGAPYFSAISALKTGADLVYVFTVTSAAPIIKSYSPELMVMPYLDAHDGVQLITPWLKRLHSIVIGPGLGRQDTIFERLSQIISEVNNLNSQDTIQRALVFDADGLFFLTKYLHILDDFCGDIYLTPNIMEFAYLSDAILSSDENKLSSKFELISQRFGPKVTIVLKGKEDVIYCNGKILNCTYVGSNRRCGGQGDLLSGILATFAAWSQLYKGKSTDGLTSQYSGSILAAYGACALTRTCNRLAFEVKHRSMLSSDMILNLQRSFQLLFE</sequence>
<dbReference type="GO" id="GO:0046496">
    <property type="term" value="P:nicotinamide nucleotide metabolic process"/>
    <property type="evidence" value="ECO:0007669"/>
    <property type="project" value="UniProtKB-UniRule"/>
</dbReference>
<evidence type="ECO:0000259" key="8">
    <source>
        <dbReference type="PROSITE" id="PS51383"/>
    </source>
</evidence>
<dbReference type="EC" id="4.2.1.93" evidence="7"/>
<dbReference type="Pfam" id="PF01256">
    <property type="entry name" value="Carb_kinase"/>
    <property type="match status" value="1"/>
</dbReference>
<comment type="catalytic activity">
    <reaction evidence="6 7">
        <text>(6S)-NADPHX + ATP = ADP + phosphate + NADPH + H(+)</text>
        <dbReference type="Rhea" id="RHEA:32231"/>
        <dbReference type="ChEBI" id="CHEBI:15378"/>
        <dbReference type="ChEBI" id="CHEBI:30616"/>
        <dbReference type="ChEBI" id="CHEBI:43474"/>
        <dbReference type="ChEBI" id="CHEBI:57783"/>
        <dbReference type="ChEBI" id="CHEBI:64076"/>
        <dbReference type="ChEBI" id="CHEBI:456216"/>
        <dbReference type="EC" id="4.2.1.93"/>
    </reaction>
</comment>
<dbReference type="PROSITE" id="PS01049">
    <property type="entry name" value="YJEF_C_1"/>
    <property type="match status" value="1"/>
</dbReference>
<comment type="cofactor">
    <cofactor evidence="7">
        <name>Mg(2+)</name>
        <dbReference type="ChEBI" id="CHEBI:18420"/>
    </cofactor>
</comment>
<reference evidence="9 10" key="1">
    <citation type="submission" date="2024-07" db="EMBL/GenBank/DDBJ databases">
        <title>Chromosome-level genome assembly of the water stick insect Ranatra chinensis (Heteroptera: Nepidae).</title>
        <authorList>
            <person name="Liu X."/>
        </authorList>
    </citation>
    <scope>NUCLEOTIDE SEQUENCE [LARGE SCALE GENOMIC DNA]</scope>
    <source>
        <strain evidence="9">Cailab_2021Rc</strain>
        <tissue evidence="9">Muscle</tissue>
    </source>
</reference>
<keyword evidence="2 7" id="KW-0067">ATP-binding</keyword>